<dbReference type="AlphaFoldDB" id="A0A9P2TE16"/>
<sequence>MRLVRVLLPLVTALPLFVARSWPFANRRETSAASSPAAEESPEVREPRPQPAVPLPAATLTYEQATDFVRVARRHAPLWALGYDPTQVVMFTARHRLLPDLVVGASDLEALDFTLIEFSPPDYARAYLSRLEKACASAEEDT</sequence>
<reference evidence="2 3" key="1">
    <citation type="journal article" date="2013" name="Genome Announc.">
        <title>Draft Genome Sequence of the Lignocellulose Decomposer Thermobifida fusca Strain TM51.</title>
        <authorList>
            <person name="Toth A."/>
            <person name="Barna T."/>
            <person name="Nagy I."/>
            <person name="Horvath B."/>
            <person name="Nagy I."/>
            <person name="Tancsics A."/>
            <person name="Kriszt B."/>
            <person name="Baka E."/>
            <person name="Fekete C."/>
            <person name="Kukolya J."/>
        </authorList>
    </citation>
    <scope>NUCLEOTIDE SEQUENCE [LARGE SCALE GENOMIC DNA]</scope>
    <source>
        <strain evidence="2 3">TM51</strain>
    </source>
</reference>
<evidence type="ECO:0000313" key="2">
    <source>
        <dbReference type="EMBL" id="EOR72944.1"/>
    </source>
</evidence>
<dbReference type="RefSeq" id="WP_016187998.1">
    <property type="nucleotide sequence ID" value="NZ_AOSG01000001.1"/>
</dbReference>
<accession>A0A9P2TE16</accession>
<evidence type="ECO:0000313" key="3">
    <source>
        <dbReference type="Proteomes" id="UP000014184"/>
    </source>
</evidence>
<protein>
    <submittedName>
        <fullName evidence="2">Uncharacterized protein</fullName>
    </submittedName>
</protein>
<comment type="caution">
    <text evidence="2">The sequence shown here is derived from an EMBL/GenBank/DDBJ whole genome shotgun (WGS) entry which is preliminary data.</text>
</comment>
<feature type="region of interest" description="Disordered" evidence="1">
    <location>
        <begin position="32"/>
        <end position="53"/>
    </location>
</feature>
<name>A0A9P2TE16_THEFU</name>
<dbReference type="Proteomes" id="UP000014184">
    <property type="component" value="Unassembled WGS sequence"/>
</dbReference>
<dbReference type="EMBL" id="AOSG01000001">
    <property type="protein sequence ID" value="EOR72944.1"/>
    <property type="molecule type" value="Genomic_DNA"/>
</dbReference>
<keyword evidence="3" id="KW-1185">Reference proteome</keyword>
<proteinExistence type="predicted"/>
<organism evidence="2 3">
    <name type="scientific">Thermobifida fusca TM51</name>
    <dbReference type="NCBI Taxonomy" id="1169414"/>
    <lineage>
        <taxon>Bacteria</taxon>
        <taxon>Bacillati</taxon>
        <taxon>Actinomycetota</taxon>
        <taxon>Actinomycetes</taxon>
        <taxon>Streptosporangiales</taxon>
        <taxon>Nocardiopsidaceae</taxon>
        <taxon>Thermobifida</taxon>
    </lineage>
</organism>
<gene>
    <name evidence="2" type="ORF">TM51_00750</name>
</gene>
<evidence type="ECO:0000256" key="1">
    <source>
        <dbReference type="SAM" id="MobiDB-lite"/>
    </source>
</evidence>